<feature type="non-terminal residue" evidence="3">
    <location>
        <position position="1"/>
    </location>
</feature>
<comment type="caution">
    <text evidence="3">The sequence shown here is derived from an EMBL/GenBank/DDBJ whole genome shotgun (WGS) entry which is preliminary data.</text>
</comment>
<feature type="coiled-coil region" evidence="1">
    <location>
        <begin position="6"/>
        <end position="96"/>
    </location>
</feature>
<dbReference type="EMBL" id="CAJOBF010011502">
    <property type="protein sequence ID" value="CAF4306738.1"/>
    <property type="molecule type" value="Genomic_DNA"/>
</dbReference>
<reference evidence="3" key="1">
    <citation type="submission" date="2021-02" db="EMBL/GenBank/DDBJ databases">
        <authorList>
            <person name="Nowell W R."/>
        </authorList>
    </citation>
    <scope>NUCLEOTIDE SEQUENCE</scope>
</reference>
<evidence type="ECO:0000313" key="4">
    <source>
        <dbReference type="Proteomes" id="UP000663842"/>
    </source>
</evidence>
<evidence type="ECO:0000313" key="3">
    <source>
        <dbReference type="EMBL" id="CAF4306738.1"/>
    </source>
</evidence>
<dbReference type="Proteomes" id="UP000663842">
    <property type="component" value="Unassembled WGS sequence"/>
</dbReference>
<gene>
    <name evidence="3" type="ORF">UXM345_LOCUS33720</name>
</gene>
<organism evidence="3 4">
    <name type="scientific">Rotaria magnacalcarata</name>
    <dbReference type="NCBI Taxonomy" id="392030"/>
    <lineage>
        <taxon>Eukaryota</taxon>
        <taxon>Metazoa</taxon>
        <taxon>Spiralia</taxon>
        <taxon>Gnathifera</taxon>
        <taxon>Rotifera</taxon>
        <taxon>Eurotatoria</taxon>
        <taxon>Bdelloidea</taxon>
        <taxon>Philodinida</taxon>
        <taxon>Philodinidae</taxon>
        <taxon>Rotaria</taxon>
    </lineage>
</organism>
<protein>
    <submittedName>
        <fullName evidence="3">Uncharacterized protein</fullName>
    </submittedName>
</protein>
<evidence type="ECO:0000256" key="1">
    <source>
        <dbReference type="SAM" id="Coils"/>
    </source>
</evidence>
<proteinExistence type="predicted"/>
<name>A0A820ICF2_9BILA</name>
<sequence length="250" mass="28878">KPAQISKEIKEQLSNLQSKLDQANTEIINRDDQIQCLEREVDQIRQEIEMNQNNQRILNDELNECKIELKSYKNHTKELENEIQLYEYQKNESETVQSIISRSDAEDTTDTRTTNKTTEDKDNNLAQISVSIQIDNEEGKSTTFSDKEIQTVEQAREIIDHNEHVDQNNIEEMSDLNLLFKSTDGIDLNNVTNENLPTVFASLRNFIEVQKQSEDDTSTQLKVDEHNASQEALNQLQLLNSETETLVFTS</sequence>
<feature type="region of interest" description="Disordered" evidence="2">
    <location>
        <begin position="97"/>
        <end position="121"/>
    </location>
</feature>
<keyword evidence="1" id="KW-0175">Coiled coil</keyword>
<accession>A0A820ICF2</accession>
<evidence type="ECO:0000256" key="2">
    <source>
        <dbReference type="SAM" id="MobiDB-lite"/>
    </source>
</evidence>
<dbReference type="AlphaFoldDB" id="A0A820ICF2"/>